<evidence type="ECO:0000313" key="1">
    <source>
        <dbReference type="EMBL" id="MBW0525874.1"/>
    </source>
</evidence>
<evidence type="ECO:0000313" key="2">
    <source>
        <dbReference type="Proteomes" id="UP000765509"/>
    </source>
</evidence>
<reference evidence="1" key="1">
    <citation type="submission" date="2021-03" db="EMBL/GenBank/DDBJ databases">
        <title>Draft genome sequence of rust myrtle Austropuccinia psidii MF-1, a brazilian biotype.</title>
        <authorList>
            <person name="Quecine M.C."/>
            <person name="Pachon D.M.R."/>
            <person name="Bonatelli M.L."/>
            <person name="Correr F.H."/>
            <person name="Franceschini L.M."/>
            <person name="Leite T.F."/>
            <person name="Margarido G.R.A."/>
            <person name="Almeida C.A."/>
            <person name="Ferrarezi J.A."/>
            <person name="Labate C.A."/>
        </authorList>
    </citation>
    <scope>NUCLEOTIDE SEQUENCE</scope>
    <source>
        <strain evidence="1">MF-1</strain>
    </source>
</reference>
<comment type="caution">
    <text evidence="1">The sequence shown here is derived from an EMBL/GenBank/DDBJ whole genome shotgun (WGS) entry which is preliminary data.</text>
</comment>
<proteinExistence type="predicted"/>
<gene>
    <name evidence="1" type="ORF">O181_065589</name>
</gene>
<organism evidence="1 2">
    <name type="scientific">Austropuccinia psidii MF-1</name>
    <dbReference type="NCBI Taxonomy" id="1389203"/>
    <lineage>
        <taxon>Eukaryota</taxon>
        <taxon>Fungi</taxon>
        <taxon>Dikarya</taxon>
        <taxon>Basidiomycota</taxon>
        <taxon>Pucciniomycotina</taxon>
        <taxon>Pucciniomycetes</taxon>
        <taxon>Pucciniales</taxon>
        <taxon>Sphaerophragmiaceae</taxon>
        <taxon>Austropuccinia</taxon>
    </lineage>
</organism>
<protein>
    <submittedName>
        <fullName evidence="1">Uncharacterized protein</fullName>
    </submittedName>
</protein>
<sequence length="155" mass="18076">MVYKEKDWEMLPQIHQGVINSWHILKKFLKEEKIVRYSNGWNPLSSKSQIKKIKEYHSKKKEASMEDVKTTKNDPPSLVLWQFQPETKLGPIGHTISLWPIWPPLVLHDLLAISLFPGQIWPQAISCHHWPPWPIPISSTPRPLSLFWAWGLSVS</sequence>
<dbReference type="Proteomes" id="UP000765509">
    <property type="component" value="Unassembled WGS sequence"/>
</dbReference>
<name>A0A9Q3ERR6_9BASI</name>
<dbReference type="AlphaFoldDB" id="A0A9Q3ERR6"/>
<keyword evidence="2" id="KW-1185">Reference proteome</keyword>
<dbReference type="EMBL" id="AVOT02032158">
    <property type="protein sequence ID" value="MBW0525874.1"/>
    <property type="molecule type" value="Genomic_DNA"/>
</dbReference>
<accession>A0A9Q3ERR6</accession>